<comment type="caution">
    <text evidence="1">The sequence shown here is derived from an EMBL/GenBank/DDBJ whole genome shotgun (WGS) entry which is preliminary data.</text>
</comment>
<protein>
    <submittedName>
        <fullName evidence="1">Uncharacterized protein</fullName>
    </submittedName>
</protein>
<reference evidence="1 2" key="1">
    <citation type="submission" date="2017-11" db="EMBL/GenBank/DDBJ databases">
        <title>De-novo sequencing of pomegranate (Punica granatum L.) genome.</title>
        <authorList>
            <person name="Akparov Z."/>
            <person name="Amiraslanov A."/>
            <person name="Hajiyeva S."/>
            <person name="Abbasov M."/>
            <person name="Kaur K."/>
            <person name="Hamwieh A."/>
            <person name="Solovyev V."/>
            <person name="Salamov A."/>
            <person name="Braich B."/>
            <person name="Kosarev P."/>
            <person name="Mahmoud A."/>
            <person name="Hajiyev E."/>
            <person name="Babayeva S."/>
            <person name="Izzatullayeva V."/>
            <person name="Mammadov A."/>
            <person name="Mammadov A."/>
            <person name="Sharifova S."/>
            <person name="Ojaghi J."/>
            <person name="Eynullazada K."/>
            <person name="Bayramov B."/>
            <person name="Abdulazimova A."/>
            <person name="Shahmuradov I."/>
        </authorList>
    </citation>
    <scope>NUCLEOTIDE SEQUENCE [LARGE SCALE GENOMIC DNA]</scope>
    <source>
        <strain evidence="2">cv. AG2017</strain>
        <tissue evidence="1">Leaf</tissue>
    </source>
</reference>
<proteinExistence type="predicted"/>
<name>A0A2I0KU90_PUNGR</name>
<evidence type="ECO:0000313" key="1">
    <source>
        <dbReference type="EMBL" id="PKI72032.1"/>
    </source>
</evidence>
<sequence length="196" mass="22084">MVCLVTHCTRGRIHLGGLNCVEEPIGDRVGVDNQIISLGDSWFAHCGLFCAPCLCLKLLDFAYRSRFGVLHHVETCCELLTQSHFVRADFLGSLTYVHLEAELRVICPWGTSWSNPFPIEVKCEGPDRVLEEAWTRASLFACDRCVPVKDDRDDDVLGDYTVKYAVRNARWAHEKILVVQRDPWDVARGGHSILGV</sequence>
<accession>A0A2I0KU90</accession>
<keyword evidence="2" id="KW-1185">Reference proteome</keyword>
<dbReference type="AlphaFoldDB" id="A0A2I0KU90"/>
<organism evidence="1 2">
    <name type="scientific">Punica granatum</name>
    <name type="common">Pomegranate</name>
    <dbReference type="NCBI Taxonomy" id="22663"/>
    <lineage>
        <taxon>Eukaryota</taxon>
        <taxon>Viridiplantae</taxon>
        <taxon>Streptophyta</taxon>
        <taxon>Embryophyta</taxon>
        <taxon>Tracheophyta</taxon>
        <taxon>Spermatophyta</taxon>
        <taxon>Magnoliopsida</taxon>
        <taxon>eudicotyledons</taxon>
        <taxon>Gunneridae</taxon>
        <taxon>Pentapetalae</taxon>
        <taxon>rosids</taxon>
        <taxon>malvids</taxon>
        <taxon>Myrtales</taxon>
        <taxon>Lythraceae</taxon>
        <taxon>Punica</taxon>
    </lineage>
</organism>
<evidence type="ECO:0000313" key="2">
    <source>
        <dbReference type="Proteomes" id="UP000233551"/>
    </source>
</evidence>
<dbReference type="Proteomes" id="UP000233551">
    <property type="component" value="Unassembled WGS sequence"/>
</dbReference>
<gene>
    <name evidence="1" type="ORF">CRG98_007578</name>
</gene>
<dbReference type="EMBL" id="PGOL01000343">
    <property type="protein sequence ID" value="PKI72032.1"/>
    <property type="molecule type" value="Genomic_DNA"/>
</dbReference>